<dbReference type="EMBL" id="BMOL01000005">
    <property type="protein sequence ID" value="GGL77756.1"/>
    <property type="molecule type" value="Genomic_DNA"/>
</dbReference>
<proteinExistence type="predicted"/>
<keyword evidence="2" id="KW-1185">Reference proteome</keyword>
<dbReference type="RefSeq" id="WP_188970454.1">
    <property type="nucleotide sequence ID" value="NZ_BMOL01000005.1"/>
</dbReference>
<sequence length="250" mass="27623">MQSRVYQELHQRRQATALVTGADAERTAFVTGLLEDALLIQDARTSFLANVRRAGITGPMFHLAAEEATATVLRAAFRRTDDLLNWREHLAPLAGWWGLQAMYEYNNSGRRHDERLVGYHRSSGTVLTLVSDHQPDEDGVLQPLPLVDEAADPAQRYERQVAATGLHVLLATAGEHPALKHLRDWLAAHALNADCPVTFHNGLASLSWAYGQQQALATRLGVSTRTLRNRAREVEALLTTLAAQVRARAA</sequence>
<gene>
    <name evidence="1" type="ORF">GCM10010840_14560</name>
</gene>
<protein>
    <submittedName>
        <fullName evidence="1">Uncharacterized protein</fullName>
    </submittedName>
</protein>
<comment type="caution">
    <text evidence="1">The sequence shown here is derived from an EMBL/GenBank/DDBJ whole genome shotgun (WGS) entry which is preliminary data.</text>
</comment>
<reference evidence="2" key="1">
    <citation type="journal article" date="2019" name="Int. J. Syst. Evol. Microbiol.">
        <title>The Global Catalogue of Microorganisms (GCM) 10K type strain sequencing project: providing services to taxonomists for standard genome sequencing and annotation.</title>
        <authorList>
            <consortium name="The Broad Institute Genomics Platform"/>
            <consortium name="The Broad Institute Genome Sequencing Center for Infectious Disease"/>
            <person name="Wu L."/>
            <person name="Ma J."/>
        </authorList>
    </citation>
    <scope>NUCLEOTIDE SEQUENCE [LARGE SCALE GENOMIC DNA]</scope>
    <source>
        <strain evidence="2">JCM 15442</strain>
    </source>
</reference>
<accession>A0ABQ2G6C9</accession>
<evidence type="ECO:0000313" key="1">
    <source>
        <dbReference type="EMBL" id="GGL77756.1"/>
    </source>
</evidence>
<evidence type="ECO:0000313" key="2">
    <source>
        <dbReference type="Proteomes" id="UP000639973"/>
    </source>
</evidence>
<name>A0ABQ2G6C9_9DEIO</name>
<dbReference type="Proteomes" id="UP000639973">
    <property type="component" value="Unassembled WGS sequence"/>
</dbReference>
<organism evidence="1 2">
    <name type="scientific">Deinococcus aerolatus</name>
    <dbReference type="NCBI Taxonomy" id="522487"/>
    <lineage>
        <taxon>Bacteria</taxon>
        <taxon>Thermotogati</taxon>
        <taxon>Deinococcota</taxon>
        <taxon>Deinococci</taxon>
        <taxon>Deinococcales</taxon>
        <taxon>Deinococcaceae</taxon>
        <taxon>Deinococcus</taxon>
    </lineage>
</organism>